<dbReference type="InterPro" id="IPR011705">
    <property type="entry name" value="BACK"/>
</dbReference>
<gene>
    <name evidence="1" type="ORF">OFUS_LOCUS1125</name>
</gene>
<dbReference type="InterPro" id="IPR006652">
    <property type="entry name" value="Kelch_1"/>
</dbReference>
<dbReference type="PANTHER" id="PTHR45632">
    <property type="entry name" value="LD33804P"/>
    <property type="match status" value="1"/>
</dbReference>
<evidence type="ECO:0000313" key="1">
    <source>
        <dbReference type="EMBL" id="CAH1773543.1"/>
    </source>
</evidence>
<dbReference type="SUPFAM" id="SSF50965">
    <property type="entry name" value="Galactose oxidase, central domain"/>
    <property type="match status" value="2"/>
</dbReference>
<protein>
    <submittedName>
        <fullName evidence="1">Uncharacterized protein</fullName>
    </submittedName>
</protein>
<comment type="caution">
    <text evidence="1">The sequence shown here is derived from an EMBL/GenBank/DDBJ whole genome shotgun (WGS) entry which is preliminary data.</text>
</comment>
<dbReference type="Proteomes" id="UP000749559">
    <property type="component" value="Unassembled WGS sequence"/>
</dbReference>
<name>A0A8J1UD59_OWEFU</name>
<dbReference type="Pfam" id="PF24681">
    <property type="entry name" value="Kelch_KLHDC2_KLHL20_DRC7"/>
    <property type="match status" value="1"/>
</dbReference>
<sequence>MTTQELKTDNSLELLSREKDSFIFAQEELVNHSDYFSGMLNSGMKECLDRQIYLQAVSSNALKFIYLYLESKSKQSSLAYDKLRKKLDLDIEYLENVLNAAVYLQMQELIDVCVKSMETVLNSNISLFYDKVFLLANKYDLQEMLSMLELVRFQNVSAFCKTEAFTEMDVSELKEYLKSDCLLVKDECIVLDALLLWLTNHNKDLTNMFTGNMSQIHESSSSEDAHVKVTCASYNAKRELVHTVRFPFIAQLLTSKEFKSLSNKIDKTVRAINDEELRDMILNSLNTSSIQLEDYIDNPHKMISKYPYATVEERNSKNAVLFYGGFTASEACTNRVQILGIEKLEAAFETSTESRLNDTPKTVEKSFPTDNNTIVIHGFMKEKLPKSLCEHCVCVIDNIVYVVGGQTAYSKHGWNTVNTAYRFNPVISHSNYMPLQGKRSQVKLQWKEISPMKTARSLFAMVELDKKLYAMAGWIGPGTTTKKTEVYDPIEDTWTELPHLTFPKGLHEHAACVYNGTIYTSGGYKGPDAGHLDCVFKLDTACTPCSPMHRARSYHSMISIATGIMVIGGVNYVGDGEFEDVKECELYDPASDQWTSISTIPYPASCMSHVFHKNKVYLFGGHSFEDDTDHDQLQRLDLMTMGWSDKRFTASGIRYFACAMMKVANTCFPM</sequence>
<dbReference type="OrthoDB" id="45365at2759"/>
<dbReference type="Gene3D" id="1.25.40.420">
    <property type="match status" value="1"/>
</dbReference>
<evidence type="ECO:0000313" key="2">
    <source>
        <dbReference type="Proteomes" id="UP000749559"/>
    </source>
</evidence>
<dbReference type="PANTHER" id="PTHR45632:SF3">
    <property type="entry name" value="KELCH-LIKE PROTEIN 32"/>
    <property type="match status" value="1"/>
</dbReference>
<dbReference type="SMART" id="SM00612">
    <property type="entry name" value="Kelch"/>
    <property type="match status" value="4"/>
</dbReference>
<dbReference type="InterPro" id="IPR011043">
    <property type="entry name" value="Gal_Oxase/kelch_b-propeller"/>
</dbReference>
<dbReference type="InterPro" id="IPR015915">
    <property type="entry name" value="Kelch-typ_b-propeller"/>
</dbReference>
<dbReference type="Pfam" id="PF07707">
    <property type="entry name" value="BACK"/>
    <property type="match status" value="1"/>
</dbReference>
<reference evidence="1" key="1">
    <citation type="submission" date="2022-03" db="EMBL/GenBank/DDBJ databases">
        <authorList>
            <person name="Martin C."/>
        </authorList>
    </citation>
    <scope>NUCLEOTIDE SEQUENCE</scope>
</reference>
<dbReference type="Gene3D" id="3.30.710.10">
    <property type="entry name" value="Potassium Channel Kv1.1, Chain A"/>
    <property type="match status" value="1"/>
</dbReference>
<organism evidence="1 2">
    <name type="scientific">Owenia fusiformis</name>
    <name type="common">Polychaete worm</name>
    <dbReference type="NCBI Taxonomy" id="6347"/>
    <lineage>
        <taxon>Eukaryota</taxon>
        <taxon>Metazoa</taxon>
        <taxon>Spiralia</taxon>
        <taxon>Lophotrochozoa</taxon>
        <taxon>Annelida</taxon>
        <taxon>Polychaeta</taxon>
        <taxon>Sedentaria</taxon>
        <taxon>Canalipalpata</taxon>
        <taxon>Sabellida</taxon>
        <taxon>Oweniida</taxon>
        <taxon>Oweniidae</taxon>
        <taxon>Owenia</taxon>
    </lineage>
</organism>
<dbReference type="SUPFAM" id="SSF54695">
    <property type="entry name" value="POZ domain"/>
    <property type="match status" value="1"/>
</dbReference>
<keyword evidence="2" id="KW-1185">Reference proteome</keyword>
<accession>A0A8J1UD59</accession>
<dbReference type="InterPro" id="IPR011333">
    <property type="entry name" value="SKP1/BTB/POZ_sf"/>
</dbReference>
<dbReference type="EMBL" id="CAIIXF020000001">
    <property type="protein sequence ID" value="CAH1773543.1"/>
    <property type="molecule type" value="Genomic_DNA"/>
</dbReference>
<proteinExistence type="predicted"/>
<dbReference type="InterPro" id="IPR000210">
    <property type="entry name" value="BTB/POZ_dom"/>
</dbReference>
<dbReference type="Pfam" id="PF00651">
    <property type="entry name" value="BTB"/>
    <property type="match status" value="1"/>
</dbReference>
<dbReference type="Gene3D" id="2.120.10.80">
    <property type="entry name" value="Kelch-type beta propeller"/>
    <property type="match status" value="1"/>
</dbReference>
<dbReference type="AlphaFoldDB" id="A0A8J1UD59"/>
<dbReference type="Pfam" id="PF01344">
    <property type="entry name" value="Kelch_1"/>
    <property type="match status" value="1"/>
</dbReference>